<keyword evidence="2" id="KW-1185">Reference proteome</keyword>
<evidence type="ECO:0000313" key="2">
    <source>
        <dbReference type="Proteomes" id="UP000016649"/>
    </source>
</evidence>
<dbReference type="EMBL" id="AWVH01000030">
    <property type="protein sequence ID" value="ERJ93238.1"/>
    <property type="molecule type" value="Genomic_DNA"/>
</dbReference>
<organism evidence="1 2">
    <name type="scientific">Treponema lecithinolyticum ATCC 700332</name>
    <dbReference type="NCBI Taxonomy" id="1321815"/>
    <lineage>
        <taxon>Bacteria</taxon>
        <taxon>Pseudomonadati</taxon>
        <taxon>Spirochaetota</taxon>
        <taxon>Spirochaetia</taxon>
        <taxon>Spirochaetales</taxon>
        <taxon>Treponemataceae</taxon>
        <taxon>Treponema</taxon>
    </lineage>
</organism>
<gene>
    <name evidence="1" type="ORF">HMPREF9193_01240</name>
</gene>
<dbReference type="Proteomes" id="UP000016649">
    <property type="component" value="Unassembled WGS sequence"/>
</dbReference>
<sequence length="82" mass="9411">MGGNIKRNFTIKCFDLSATQEKMIKRFGSFDSDSESYKLPAILIAQLGRNFSSRGTDLMIFVLDNIVYAKDKKELIQIFRLI</sequence>
<proteinExistence type="predicted"/>
<accession>A0ABN0NZ37</accession>
<comment type="caution">
    <text evidence="1">The sequence shown here is derived from an EMBL/GenBank/DDBJ whole genome shotgun (WGS) entry which is preliminary data.</text>
</comment>
<protein>
    <submittedName>
        <fullName evidence="1">Uncharacterized protein</fullName>
    </submittedName>
</protein>
<evidence type="ECO:0000313" key="1">
    <source>
        <dbReference type="EMBL" id="ERJ93238.1"/>
    </source>
</evidence>
<name>A0ABN0NZ37_TRELE</name>
<reference evidence="1 2" key="1">
    <citation type="submission" date="2013-08" db="EMBL/GenBank/DDBJ databases">
        <authorList>
            <person name="Weinstock G."/>
            <person name="Sodergren E."/>
            <person name="Wylie T."/>
            <person name="Fulton L."/>
            <person name="Fulton R."/>
            <person name="Fronick C."/>
            <person name="O'Laughlin M."/>
            <person name="Godfrey J."/>
            <person name="Miner T."/>
            <person name="Herter B."/>
            <person name="Appelbaum E."/>
            <person name="Cordes M."/>
            <person name="Lek S."/>
            <person name="Wollam A."/>
            <person name="Pepin K.H."/>
            <person name="Palsikar V.B."/>
            <person name="Mitreva M."/>
            <person name="Wilson R.K."/>
        </authorList>
    </citation>
    <scope>NUCLEOTIDE SEQUENCE [LARGE SCALE GENOMIC DNA]</scope>
    <source>
        <strain evidence="1 2">ATCC 700332</strain>
    </source>
</reference>